<dbReference type="PANTHER" id="PTHR48077:SF6">
    <property type="entry name" value="TRYPTOPHAN SYNTHASE"/>
    <property type="match status" value="1"/>
</dbReference>
<keyword evidence="7 12" id="KW-0822">Tryptophan biosynthesis</keyword>
<name>A0A7V5XGY8_9BACT</name>
<dbReference type="InterPro" id="IPR023026">
    <property type="entry name" value="Trp_synth_beta/beta-like"/>
</dbReference>
<keyword evidence="8 12" id="KW-0663">Pyridoxal phosphate</keyword>
<evidence type="ECO:0000256" key="7">
    <source>
        <dbReference type="ARBA" id="ARBA00022822"/>
    </source>
</evidence>
<dbReference type="SUPFAM" id="SSF53686">
    <property type="entry name" value="Tryptophan synthase beta subunit-like PLP-dependent enzymes"/>
    <property type="match status" value="1"/>
</dbReference>
<dbReference type="PANTHER" id="PTHR48077">
    <property type="entry name" value="TRYPTOPHAN SYNTHASE-RELATED"/>
    <property type="match status" value="1"/>
</dbReference>
<evidence type="ECO:0000256" key="1">
    <source>
        <dbReference type="ARBA" id="ARBA00001933"/>
    </source>
</evidence>
<comment type="subunit">
    <text evidence="5 12">Tetramer of two alpha and two beta chains.</text>
</comment>
<dbReference type="NCBIfam" id="NF009057">
    <property type="entry name" value="PRK12391.1"/>
    <property type="match status" value="1"/>
</dbReference>
<feature type="domain" description="Tryptophan synthase beta chain-like PALP" evidence="13">
    <location>
        <begin position="76"/>
        <end position="414"/>
    </location>
</feature>
<sequence length="455" mass="50728">MEEKKIILSEREMPTEWYNILPDLPEQLPPPINPATGEPIKPEDLLPVFPMSLIKQEVSPDRWIPIPDEVLEVYKLWRPTPLVRAYELEKYLNTPARIYYKNESVSPTGSHKPNTAVAQAYFNKIEGVKRLTTETGAGQWGSALAFACNIFGLKCRVYMVKVSYYQKPFRKSLMHVWGAEVFPSPTNLTNAGRKILAEDPDSPGSLGIAISEAIEDAVTNKDTKYSLGSVLNHVLLHQTIVGLETKKQLELIGEKPDVLIGCVGGGSNFGGFILPFVPEKLKGKSEIKFLAVEPTACPTLTKGLYLYDFGDTVGLTPLLKMYTLGHNFVPPKIHAGGLRYHGDAPILCYLVYKKLVDAVAYTQKAVFESAIIFAKTEGILPAPETAHAIKAVIDEAIKCKETKEEKCIVFNFSGHGHFDINAYDQYLENRLEDIDYAEEMIKKTLEEIKKLPGNV</sequence>
<comment type="caution">
    <text evidence="14">The sequence shown here is derived from an EMBL/GenBank/DDBJ whole genome shotgun (WGS) entry which is preliminary data.</text>
</comment>
<keyword evidence="10 12" id="KW-0456">Lyase</keyword>
<evidence type="ECO:0000256" key="6">
    <source>
        <dbReference type="ARBA" id="ARBA00022605"/>
    </source>
</evidence>
<evidence type="ECO:0000256" key="5">
    <source>
        <dbReference type="ARBA" id="ARBA00011270"/>
    </source>
</evidence>
<dbReference type="GO" id="GO:0030170">
    <property type="term" value="F:pyridoxal phosphate binding"/>
    <property type="evidence" value="ECO:0007669"/>
    <property type="project" value="InterPro"/>
</dbReference>
<dbReference type="Pfam" id="PF00291">
    <property type="entry name" value="PALP"/>
    <property type="match status" value="1"/>
</dbReference>
<dbReference type="EC" id="4.2.1.20" evidence="12"/>
<dbReference type="AlphaFoldDB" id="A0A7V5XGY8"/>
<dbReference type="EMBL" id="DRWR01000097">
    <property type="protein sequence ID" value="HHQ16271.1"/>
    <property type="molecule type" value="Genomic_DNA"/>
</dbReference>
<evidence type="ECO:0000256" key="4">
    <source>
        <dbReference type="ARBA" id="ARBA00009982"/>
    </source>
</evidence>
<gene>
    <name evidence="12" type="primary">trpB</name>
    <name evidence="14" type="ORF">ENM15_05595</name>
</gene>
<evidence type="ECO:0000256" key="2">
    <source>
        <dbReference type="ARBA" id="ARBA00002786"/>
    </source>
</evidence>
<dbReference type="InterPro" id="IPR006316">
    <property type="entry name" value="Trp_synth_b-like"/>
</dbReference>
<dbReference type="PIRSF" id="PIRSF001413">
    <property type="entry name" value="Trp_syn_beta"/>
    <property type="match status" value="1"/>
</dbReference>
<dbReference type="NCBIfam" id="TIGR01415">
    <property type="entry name" value="trpB_rel"/>
    <property type="match status" value="1"/>
</dbReference>
<evidence type="ECO:0000256" key="3">
    <source>
        <dbReference type="ARBA" id="ARBA00004733"/>
    </source>
</evidence>
<evidence type="ECO:0000256" key="8">
    <source>
        <dbReference type="ARBA" id="ARBA00022898"/>
    </source>
</evidence>
<dbReference type="GO" id="GO:0005737">
    <property type="term" value="C:cytoplasm"/>
    <property type="evidence" value="ECO:0007669"/>
    <property type="project" value="TreeGrafter"/>
</dbReference>
<evidence type="ECO:0000256" key="9">
    <source>
        <dbReference type="ARBA" id="ARBA00023141"/>
    </source>
</evidence>
<comment type="similarity">
    <text evidence="4 12">Belongs to the TrpB family.</text>
</comment>
<dbReference type="PROSITE" id="PS00168">
    <property type="entry name" value="TRP_SYNTHASE_BETA"/>
    <property type="match status" value="1"/>
</dbReference>
<dbReference type="InterPro" id="IPR001926">
    <property type="entry name" value="TrpB-like_PALP"/>
</dbReference>
<proteinExistence type="inferred from homology"/>
<evidence type="ECO:0000259" key="13">
    <source>
        <dbReference type="Pfam" id="PF00291"/>
    </source>
</evidence>
<accession>A0A7V5XGY8</accession>
<dbReference type="InterPro" id="IPR036052">
    <property type="entry name" value="TrpB-like_PALP_sf"/>
</dbReference>
<dbReference type="Gene3D" id="3.40.50.1100">
    <property type="match status" value="2"/>
</dbReference>
<dbReference type="InterPro" id="IPR006653">
    <property type="entry name" value="Trp_synth_b_CS"/>
</dbReference>
<comment type="catalytic activity">
    <reaction evidence="11 12">
        <text>(1S,2R)-1-C-(indol-3-yl)glycerol 3-phosphate + L-serine = D-glyceraldehyde 3-phosphate + L-tryptophan + H2O</text>
        <dbReference type="Rhea" id="RHEA:10532"/>
        <dbReference type="ChEBI" id="CHEBI:15377"/>
        <dbReference type="ChEBI" id="CHEBI:33384"/>
        <dbReference type="ChEBI" id="CHEBI:57912"/>
        <dbReference type="ChEBI" id="CHEBI:58866"/>
        <dbReference type="ChEBI" id="CHEBI:59776"/>
        <dbReference type="EC" id="4.2.1.20"/>
    </reaction>
</comment>
<organism evidence="14">
    <name type="scientific">Thermodesulfobacterium geofontis</name>
    <dbReference type="NCBI Taxonomy" id="1295609"/>
    <lineage>
        <taxon>Bacteria</taxon>
        <taxon>Pseudomonadati</taxon>
        <taxon>Thermodesulfobacteriota</taxon>
        <taxon>Thermodesulfobacteria</taxon>
        <taxon>Thermodesulfobacteriales</taxon>
        <taxon>Thermodesulfobacteriaceae</taxon>
        <taxon>Thermodesulfobacterium</taxon>
    </lineage>
</organism>
<protein>
    <recommendedName>
        <fullName evidence="12">Tryptophan synthase beta chain</fullName>
        <ecNumber evidence="12">4.2.1.20</ecNumber>
    </recommendedName>
</protein>
<dbReference type="UniPathway" id="UPA00035">
    <property type="reaction ID" value="UER00044"/>
</dbReference>
<dbReference type="GO" id="GO:0052684">
    <property type="term" value="F:L-serine hydro-lyase (adding indole, L-tryptophan-forming) activity"/>
    <property type="evidence" value="ECO:0007669"/>
    <property type="project" value="TreeGrafter"/>
</dbReference>
<keyword evidence="6 12" id="KW-0028">Amino-acid biosynthesis</keyword>
<comment type="cofactor">
    <cofactor evidence="1 12">
        <name>pyridoxal 5'-phosphate</name>
        <dbReference type="ChEBI" id="CHEBI:597326"/>
    </cofactor>
</comment>
<evidence type="ECO:0000313" key="14">
    <source>
        <dbReference type="EMBL" id="HHQ16271.1"/>
    </source>
</evidence>
<dbReference type="GO" id="GO:0004834">
    <property type="term" value="F:tryptophan synthase activity"/>
    <property type="evidence" value="ECO:0007669"/>
    <property type="project" value="UniProtKB-UniRule"/>
</dbReference>
<evidence type="ECO:0000256" key="10">
    <source>
        <dbReference type="ARBA" id="ARBA00023239"/>
    </source>
</evidence>
<feature type="modified residue" description="N6-(pyridoxal phosphate)lysine" evidence="12">
    <location>
        <position position="112"/>
    </location>
</feature>
<dbReference type="CDD" id="cd06446">
    <property type="entry name" value="Trp-synth_B"/>
    <property type="match status" value="1"/>
</dbReference>
<comment type="pathway">
    <text evidence="3 12">Amino-acid biosynthesis; L-tryptophan biosynthesis; L-tryptophan from chorismate: step 5/5.</text>
</comment>
<evidence type="ECO:0000256" key="11">
    <source>
        <dbReference type="ARBA" id="ARBA00049047"/>
    </source>
</evidence>
<dbReference type="PIRSF" id="PIRSF500824">
    <property type="entry name" value="TrpB_prok"/>
    <property type="match status" value="1"/>
</dbReference>
<comment type="function">
    <text evidence="2 12">The beta subunit is responsible for the synthesis of L-tryptophan from indole and L-serine.</text>
</comment>
<evidence type="ECO:0000256" key="12">
    <source>
        <dbReference type="HAMAP-Rule" id="MF_00133"/>
    </source>
</evidence>
<dbReference type="HAMAP" id="MF_00133">
    <property type="entry name" value="Trp_synth_beta"/>
    <property type="match status" value="1"/>
</dbReference>
<keyword evidence="9 12" id="KW-0057">Aromatic amino acid biosynthesis</keyword>
<reference evidence="14" key="1">
    <citation type="journal article" date="2020" name="mSystems">
        <title>Genome- and Community-Level Interaction Insights into Carbon Utilization and Element Cycling Functions of Hydrothermarchaeota in Hydrothermal Sediment.</title>
        <authorList>
            <person name="Zhou Z."/>
            <person name="Liu Y."/>
            <person name="Xu W."/>
            <person name="Pan J."/>
            <person name="Luo Z.H."/>
            <person name="Li M."/>
        </authorList>
    </citation>
    <scope>NUCLEOTIDE SEQUENCE [LARGE SCALE GENOMIC DNA]</scope>
    <source>
        <strain evidence="14">SpSt-106</strain>
    </source>
</reference>
<dbReference type="InterPro" id="IPR006654">
    <property type="entry name" value="Trp_synth_beta"/>
</dbReference>